<evidence type="ECO:0000313" key="1">
    <source>
        <dbReference type="EMBL" id="GGA57294.1"/>
    </source>
</evidence>
<evidence type="ECO:0000313" key="2">
    <source>
        <dbReference type="Proteomes" id="UP000617979"/>
    </source>
</evidence>
<comment type="caution">
    <text evidence="1">The sequence shown here is derived from an EMBL/GenBank/DDBJ whole genome shotgun (WGS) entry which is preliminary data.</text>
</comment>
<sequence length="45" mass="4887">MLRSDPTDLAVLEIPAKYVTKVAKFGNSEKIKAGNQRLLSGTPLD</sequence>
<name>A0ABQ1H3W5_9BACL</name>
<reference evidence="2" key="1">
    <citation type="journal article" date="2019" name="Int. J. Syst. Evol. Microbiol.">
        <title>The Global Catalogue of Microorganisms (GCM) 10K type strain sequencing project: providing services to taxonomists for standard genome sequencing and annotation.</title>
        <authorList>
            <consortium name="The Broad Institute Genomics Platform"/>
            <consortium name="The Broad Institute Genome Sequencing Center for Infectious Disease"/>
            <person name="Wu L."/>
            <person name="Ma J."/>
        </authorList>
    </citation>
    <scope>NUCLEOTIDE SEQUENCE [LARGE SCALE GENOMIC DNA]</scope>
    <source>
        <strain evidence="2">CGMCC 1.12404</strain>
    </source>
</reference>
<dbReference type="EMBL" id="BMEX01000024">
    <property type="protein sequence ID" value="GGA57294.1"/>
    <property type="molecule type" value="Genomic_DNA"/>
</dbReference>
<accession>A0ABQ1H3W5</accession>
<gene>
    <name evidence="1" type="ORF">GCM10007416_33130</name>
</gene>
<dbReference type="Proteomes" id="UP000617979">
    <property type="component" value="Unassembled WGS sequence"/>
</dbReference>
<proteinExistence type="predicted"/>
<protein>
    <submittedName>
        <fullName evidence="1">Uncharacterized protein</fullName>
    </submittedName>
</protein>
<keyword evidence="2" id="KW-1185">Reference proteome</keyword>
<organism evidence="1 2">
    <name type="scientific">Kroppenstedtia guangzhouensis</name>
    <dbReference type="NCBI Taxonomy" id="1274356"/>
    <lineage>
        <taxon>Bacteria</taxon>
        <taxon>Bacillati</taxon>
        <taxon>Bacillota</taxon>
        <taxon>Bacilli</taxon>
        <taxon>Bacillales</taxon>
        <taxon>Thermoactinomycetaceae</taxon>
        <taxon>Kroppenstedtia</taxon>
    </lineage>
</organism>